<evidence type="ECO:0000313" key="2">
    <source>
        <dbReference type="Proteomes" id="UP001500556"/>
    </source>
</evidence>
<protein>
    <submittedName>
        <fullName evidence="1">Uncharacterized protein</fullName>
    </submittedName>
</protein>
<proteinExistence type="predicted"/>
<dbReference type="Proteomes" id="UP001500556">
    <property type="component" value="Unassembled WGS sequence"/>
</dbReference>
<reference evidence="2" key="1">
    <citation type="journal article" date="2019" name="Int. J. Syst. Evol. Microbiol.">
        <title>The Global Catalogue of Microorganisms (GCM) 10K type strain sequencing project: providing services to taxonomists for standard genome sequencing and annotation.</title>
        <authorList>
            <consortium name="The Broad Institute Genomics Platform"/>
            <consortium name="The Broad Institute Genome Sequencing Center for Infectious Disease"/>
            <person name="Wu L."/>
            <person name="Ma J."/>
        </authorList>
    </citation>
    <scope>NUCLEOTIDE SEQUENCE [LARGE SCALE GENOMIC DNA]</scope>
    <source>
        <strain evidence="2">JCM 18961</strain>
    </source>
</reference>
<gene>
    <name evidence="1" type="ORF">GCM10025782_29350</name>
</gene>
<sequence length="72" mass="7680">MPDNGFGSSLWKNVQAVKLGRDGGLEVPVRANSREGIVIGADAVAASEVSTPAATPARGDRSPGFWRRLFRR</sequence>
<name>A0ABP8YIH5_9MICO</name>
<accession>A0ABP8YIH5</accession>
<evidence type="ECO:0000313" key="1">
    <source>
        <dbReference type="EMBL" id="GAA4728699.1"/>
    </source>
</evidence>
<comment type="caution">
    <text evidence="1">The sequence shown here is derived from an EMBL/GenBank/DDBJ whole genome shotgun (WGS) entry which is preliminary data.</text>
</comment>
<organism evidence="1 2">
    <name type="scientific">Pedococcus ginsenosidimutans</name>
    <dbReference type="NCBI Taxonomy" id="490570"/>
    <lineage>
        <taxon>Bacteria</taxon>
        <taxon>Bacillati</taxon>
        <taxon>Actinomycetota</taxon>
        <taxon>Actinomycetes</taxon>
        <taxon>Micrococcales</taxon>
        <taxon>Intrasporangiaceae</taxon>
        <taxon>Pedococcus</taxon>
    </lineage>
</organism>
<dbReference type="EMBL" id="BAABLO010000012">
    <property type="protein sequence ID" value="GAA4728699.1"/>
    <property type="molecule type" value="Genomic_DNA"/>
</dbReference>
<keyword evidence="2" id="KW-1185">Reference proteome</keyword>